<dbReference type="OrthoDB" id="1896898at2759"/>
<name>A0A8T2TQM4_CERRI</name>
<dbReference type="EMBL" id="CM035416">
    <property type="protein sequence ID" value="KAH7425062.1"/>
    <property type="molecule type" value="Genomic_DNA"/>
</dbReference>
<accession>A0A8T2TQM4</accession>
<evidence type="ECO:0000313" key="2">
    <source>
        <dbReference type="Proteomes" id="UP000825935"/>
    </source>
</evidence>
<dbReference type="PANTHER" id="PTHR31972">
    <property type="entry name" value="EXPRESSED PROTEIN"/>
    <property type="match status" value="1"/>
</dbReference>
<reference evidence="1" key="1">
    <citation type="submission" date="2021-08" db="EMBL/GenBank/DDBJ databases">
        <title>WGS assembly of Ceratopteris richardii.</title>
        <authorList>
            <person name="Marchant D.B."/>
            <person name="Chen G."/>
            <person name="Jenkins J."/>
            <person name="Shu S."/>
            <person name="Leebens-Mack J."/>
            <person name="Grimwood J."/>
            <person name="Schmutz J."/>
            <person name="Soltis P."/>
            <person name="Soltis D."/>
            <person name="Chen Z.-H."/>
        </authorList>
    </citation>
    <scope>NUCLEOTIDE SEQUENCE</scope>
    <source>
        <strain evidence="1">Whitten #5841</strain>
        <tissue evidence="1">Leaf</tissue>
    </source>
</reference>
<organism evidence="1 2">
    <name type="scientific">Ceratopteris richardii</name>
    <name type="common">Triangle waterfern</name>
    <dbReference type="NCBI Taxonomy" id="49495"/>
    <lineage>
        <taxon>Eukaryota</taxon>
        <taxon>Viridiplantae</taxon>
        <taxon>Streptophyta</taxon>
        <taxon>Embryophyta</taxon>
        <taxon>Tracheophyta</taxon>
        <taxon>Polypodiopsida</taxon>
        <taxon>Polypodiidae</taxon>
        <taxon>Polypodiales</taxon>
        <taxon>Pteridineae</taxon>
        <taxon>Pteridaceae</taxon>
        <taxon>Parkerioideae</taxon>
        <taxon>Ceratopteris</taxon>
    </lineage>
</organism>
<dbReference type="EMBL" id="CM035416">
    <property type="protein sequence ID" value="KAH7425058.1"/>
    <property type="molecule type" value="Genomic_DNA"/>
</dbReference>
<comment type="caution">
    <text evidence="1">The sequence shown here is derived from an EMBL/GenBank/DDBJ whole genome shotgun (WGS) entry which is preliminary data.</text>
</comment>
<keyword evidence="2" id="KW-1185">Reference proteome</keyword>
<dbReference type="Proteomes" id="UP000825935">
    <property type="component" value="Chromosome 11"/>
</dbReference>
<sequence length="306" mass="34545">MLDLPLCFGDYGLQVAESFACGSTRTTENMITCLYRVKIGTMSPFVTITWCRSLVGLGLSLNVQENPTYGSAQGTRNMVDTKPWLFAKKKGSKVLEVARNFSVNVVWDLTNATYTSGPEPNQGFFFALAYDDEIVLLLGDMTEDAYEKAHAKSISSDTVMISRREHIFGQKQYSTKAQFIENGPMHDVLIECNTRGKDPKLCVRVDKHLLLQVKRLAWKFRGNETISVDGYPVQFFWDLHNWLFSPNDGHAVFMFHTNMSTDKSFSSFTSSSPSSEWHCGTRSPLSMKDVDISGFSLLLYAWKNDI</sequence>
<dbReference type="OMA" id="CDNGHIH"/>
<dbReference type="Pfam" id="PF05910">
    <property type="entry name" value="DUF868"/>
    <property type="match status" value="1"/>
</dbReference>
<protein>
    <submittedName>
        <fullName evidence="1">Uncharacterized protein</fullName>
    </submittedName>
</protein>
<proteinExistence type="predicted"/>
<dbReference type="PANTHER" id="PTHR31972:SF74">
    <property type="entry name" value="EXPRESSED PROTEIN"/>
    <property type="match status" value="1"/>
</dbReference>
<dbReference type="InterPro" id="IPR008586">
    <property type="entry name" value="DUF868_pln"/>
</dbReference>
<gene>
    <name evidence="1" type="ORF">KP509_11G038000</name>
</gene>
<evidence type="ECO:0000313" key="1">
    <source>
        <dbReference type="EMBL" id="KAH7425062.1"/>
    </source>
</evidence>
<dbReference type="AlphaFoldDB" id="A0A8T2TQM4"/>